<proteinExistence type="predicted"/>
<evidence type="ECO:0000313" key="3">
    <source>
        <dbReference type="Proteomes" id="UP000271624"/>
    </source>
</evidence>
<dbReference type="OrthoDB" id="9810670at2"/>
<comment type="caution">
    <text evidence="2">The sequence shown here is derived from an EMBL/GenBank/DDBJ whole genome shotgun (WGS) entry which is preliminary data.</text>
</comment>
<accession>A0A433UZJ1</accession>
<evidence type="ECO:0000313" key="2">
    <source>
        <dbReference type="EMBL" id="RUS99248.1"/>
    </source>
</evidence>
<dbReference type="Pfam" id="PF01471">
    <property type="entry name" value="PG_binding_1"/>
    <property type="match status" value="1"/>
</dbReference>
<dbReference type="Proteomes" id="UP000271624">
    <property type="component" value="Unassembled WGS sequence"/>
</dbReference>
<gene>
    <name evidence="2" type="ORF">DSM106972_079500</name>
</gene>
<dbReference type="InterPro" id="IPR036365">
    <property type="entry name" value="PGBD-like_sf"/>
</dbReference>
<dbReference type="RefSeq" id="WP_127086011.1">
    <property type="nucleotide sequence ID" value="NZ_RSCL01000027.1"/>
</dbReference>
<keyword evidence="3" id="KW-1185">Reference proteome</keyword>
<sequence>MPALSTPIKKLITNARFTAIEMVELEQLIKAGQAKKEDAEAIATLYADTLEPGVGSWLNKLLTSLGSNIKVAQPIANLASDTDLLNGRISLPDSGRNHPSVRNVQRALIALASRTAKLSYMLPEFGADGDYGDEIIKAVKSFQQNNGLVADGKVGTKTAKALDAALSKTNVPGITGATPKDLVNAAIELSTGEVAKFYGVPQPWINIDPKHNIPTNKPFKPLENCWKCNLFGGNVLRKGGYEPPYYKDNTNDGKGEYANANQWFKWTDKYASANNNPVRFQLIDEVKPLSLTNEAQRKTRIQQLLAKVQPGDFLIVDSEGDQVANGGHVRFAVKNDFQNRGNVSFAQAKYESSLTLEEGVDTFMYYEAIWLMRPNSKM</sequence>
<dbReference type="Gene3D" id="1.10.101.10">
    <property type="entry name" value="PGBD-like superfamily/PGBD"/>
    <property type="match status" value="1"/>
</dbReference>
<dbReference type="SUPFAM" id="SSF47090">
    <property type="entry name" value="PGBD-like"/>
    <property type="match status" value="1"/>
</dbReference>
<reference evidence="2" key="2">
    <citation type="journal article" date="2019" name="Genome Biol. Evol.">
        <title>Day and night: Metabolic profiles and evolutionary relationships of six axenic non-marine cyanobacteria.</title>
        <authorList>
            <person name="Will S.E."/>
            <person name="Henke P."/>
            <person name="Boedeker C."/>
            <person name="Huang S."/>
            <person name="Brinkmann H."/>
            <person name="Rohde M."/>
            <person name="Jarek M."/>
            <person name="Friedl T."/>
            <person name="Seufert S."/>
            <person name="Schumacher M."/>
            <person name="Overmann J."/>
            <person name="Neumann-Schaal M."/>
            <person name="Petersen J."/>
        </authorList>
    </citation>
    <scope>NUCLEOTIDE SEQUENCE [LARGE SCALE GENOMIC DNA]</scope>
    <source>
        <strain evidence="2">PCC 7102</strain>
    </source>
</reference>
<dbReference type="InterPro" id="IPR036366">
    <property type="entry name" value="PGBDSf"/>
</dbReference>
<feature type="domain" description="Peptidoglycan binding-like" evidence="1">
    <location>
        <begin position="98"/>
        <end position="162"/>
    </location>
</feature>
<dbReference type="InterPro" id="IPR002477">
    <property type="entry name" value="Peptidoglycan-bd-like"/>
</dbReference>
<name>A0A433UZJ1_9CYAN</name>
<evidence type="ECO:0000259" key="1">
    <source>
        <dbReference type="Pfam" id="PF01471"/>
    </source>
</evidence>
<protein>
    <recommendedName>
        <fullName evidence="1">Peptidoglycan binding-like domain-containing protein</fullName>
    </recommendedName>
</protein>
<dbReference type="AlphaFoldDB" id="A0A433UZJ1"/>
<organism evidence="2 3">
    <name type="scientific">Dulcicalothrix desertica PCC 7102</name>
    <dbReference type="NCBI Taxonomy" id="232991"/>
    <lineage>
        <taxon>Bacteria</taxon>
        <taxon>Bacillati</taxon>
        <taxon>Cyanobacteriota</taxon>
        <taxon>Cyanophyceae</taxon>
        <taxon>Nostocales</taxon>
        <taxon>Calotrichaceae</taxon>
        <taxon>Dulcicalothrix</taxon>
    </lineage>
</organism>
<reference evidence="2" key="1">
    <citation type="submission" date="2018-12" db="EMBL/GenBank/DDBJ databases">
        <authorList>
            <person name="Will S."/>
            <person name="Neumann-Schaal M."/>
            <person name="Henke P."/>
        </authorList>
    </citation>
    <scope>NUCLEOTIDE SEQUENCE</scope>
    <source>
        <strain evidence="2">PCC 7102</strain>
    </source>
</reference>
<dbReference type="EMBL" id="RSCL01000027">
    <property type="protein sequence ID" value="RUS99248.1"/>
    <property type="molecule type" value="Genomic_DNA"/>
</dbReference>